<protein>
    <submittedName>
        <fullName evidence="1 2">Uncharacterized protein</fullName>
    </submittedName>
</protein>
<dbReference type="Proteomes" id="UP000014760">
    <property type="component" value="Unassembled WGS sequence"/>
</dbReference>
<proteinExistence type="predicted"/>
<reference evidence="3" key="1">
    <citation type="submission" date="2012-12" db="EMBL/GenBank/DDBJ databases">
        <authorList>
            <person name="Hellsten U."/>
            <person name="Grimwood J."/>
            <person name="Chapman J.A."/>
            <person name="Shapiro H."/>
            <person name="Aerts A."/>
            <person name="Otillar R.P."/>
            <person name="Terry A.Y."/>
            <person name="Boore J.L."/>
            <person name="Simakov O."/>
            <person name="Marletaz F."/>
            <person name="Cho S.-J."/>
            <person name="Edsinger-Gonzales E."/>
            <person name="Havlak P."/>
            <person name="Kuo D.-H."/>
            <person name="Larsson T."/>
            <person name="Lv J."/>
            <person name="Arendt D."/>
            <person name="Savage R."/>
            <person name="Osoegawa K."/>
            <person name="de Jong P."/>
            <person name="Lindberg D.R."/>
            <person name="Seaver E.C."/>
            <person name="Weisblat D.A."/>
            <person name="Putnam N.H."/>
            <person name="Grigoriev I.V."/>
            <person name="Rokhsar D.S."/>
        </authorList>
    </citation>
    <scope>NUCLEOTIDE SEQUENCE</scope>
    <source>
        <strain evidence="3">I ESC-2004</strain>
    </source>
</reference>
<evidence type="ECO:0000313" key="1">
    <source>
        <dbReference type="EMBL" id="ELU14973.1"/>
    </source>
</evidence>
<name>R7V7Y6_CAPTE</name>
<accession>R7V7Y6</accession>
<evidence type="ECO:0000313" key="3">
    <source>
        <dbReference type="Proteomes" id="UP000014760"/>
    </source>
</evidence>
<reference evidence="1 3" key="2">
    <citation type="journal article" date="2013" name="Nature">
        <title>Insights into bilaterian evolution from three spiralian genomes.</title>
        <authorList>
            <person name="Simakov O."/>
            <person name="Marletaz F."/>
            <person name="Cho S.J."/>
            <person name="Edsinger-Gonzales E."/>
            <person name="Havlak P."/>
            <person name="Hellsten U."/>
            <person name="Kuo D.H."/>
            <person name="Larsson T."/>
            <person name="Lv J."/>
            <person name="Arendt D."/>
            <person name="Savage R."/>
            <person name="Osoegawa K."/>
            <person name="de Jong P."/>
            <person name="Grimwood J."/>
            <person name="Chapman J.A."/>
            <person name="Shapiro H."/>
            <person name="Aerts A."/>
            <person name="Otillar R.P."/>
            <person name="Terry A.Y."/>
            <person name="Boore J.L."/>
            <person name="Grigoriev I.V."/>
            <person name="Lindberg D.R."/>
            <person name="Seaver E.C."/>
            <person name="Weisblat D.A."/>
            <person name="Putnam N.H."/>
            <person name="Rokhsar D.S."/>
        </authorList>
    </citation>
    <scope>NUCLEOTIDE SEQUENCE</scope>
    <source>
        <strain evidence="1 3">I ESC-2004</strain>
    </source>
</reference>
<dbReference type="EMBL" id="AMQN01004661">
    <property type="status" value="NOT_ANNOTATED_CDS"/>
    <property type="molecule type" value="Genomic_DNA"/>
</dbReference>
<dbReference type="OrthoDB" id="6038987at2759"/>
<dbReference type="AlphaFoldDB" id="R7V7Y6"/>
<dbReference type="EnsemblMetazoa" id="CapteT219167">
    <property type="protein sequence ID" value="CapteP219167"/>
    <property type="gene ID" value="CapteG219167"/>
</dbReference>
<keyword evidence="3" id="KW-1185">Reference proteome</keyword>
<organism evidence="1">
    <name type="scientific">Capitella teleta</name>
    <name type="common">Polychaete worm</name>
    <dbReference type="NCBI Taxonomy" id="283909"/>
    <lineage>
        <taxon>Eukaryota</taxon>
        <taxon>Metazoa</taxon>
        <taxon>Spiralia</taxon>
        <taxon>Lophotrochozoa</taxon>
        <taxon>Annelida</taxon>
        <taxon>Polychaeta</taxon>
        <taxon>Sedentaria</taxon>
        <taxon>Scolecida</taxon>
        <taxon>Capitellidae</taxon>
        <taxon>Capitella</taxon>
    </lineage>
</organism>
<dbReference type="HOGENOM" id="CLU_136981_0_0_1"/>
<evidence type="ECO:0000313" key="2">
    <source>
        <dbReference type="EnsemblMetazoa" id="CapteP219167"/>
    </source>
</evidence>
<dbReference type="OMA" id="WGLYNPP"/>
<reference evidence="2" key="3">
    <citation type="submission" date="2015-06" db="UniProtKB">
        <authorList>
            <consortium name="EnsemblMetazoa"/>
        </authorList>
    </citation>
    <scope>IDENTIFICATION</scope>
</reference>
<gene>
    <name evidence="1" type="ORF">CAPTEDRAFT_219167</name>
</gene>
<sequence length="165" mass="19314">MSSIPWTFVDSTAVVTRERGPPLFQMPHMWQPNLNMPNPRHTSHCDRAKLGWRKWAHERPDMYAHHAEATVPDWYCRRIYNINHNDIKDKMRAYEQTSKPTIKATYNLPRSHSEPRPVQQGYQATPHTITGQIRPPQWGLSHPPHYAEPSRVEPLPLIHPDAKHL</sequence>
<dbReference type="EMBL" id="KB294122">
    <property type="protein sequence ID" value="ELU14973.1"/>
    <property type="molecule type" value="Genomic_DNA"/>
</dbReference>